<dbReference type="GO" id="GO:0008168">
    <property type="term" value="F:methyltransferase activity"/>
    <property type="evidence" value="ECO:0007669"/>
    <property type="project" value="UniProtKB-KW"/>
</dbReference>
<dbReference type="InterPro" id="IPR029063">
    <property type="entry name" value="SAM-dependent_MTases_sf"/>
</dbReference>
<comment type="caution">
    <text evidence="3">The sequence shown here is derived from an EMBL/GenBank/DDBJ whole genome shotgun (WGS) entry which is preliminary data.</text>
</comment>
<keyword evidence="4" id="KW-1185">Reference proteome</keyword>
<dbReference type="Gene3D" id="3.40.50.150">
    <property type="entry name" value="Vaccinia Virus protein VP39"/>
    <property type="match status" value="1"/>
</dbReference>
<reference evidence="3" key="1">
    <citation type="submission" date="2023-04" db="EMBL/GenBank/DDBJ databases">
        <title>Candida boidinii NBRC 10035.</title>
        <authorList>
            <person name="Ichikawa N."/>
            <person name="Sato H."/>
            <person name="Tonouchi N."/>
        </authorList>
    </citation>
    <scope>NUCLEOTIDE SEQUENCE</scope>
    <source>
        <strain evidence="3">NBRC 10035</strain>
    </source>
</reference>
<protein>
    <submittedName>
        <fullName evidence="3">Unnamed protein product</fullName>
    </submittedName>
</protein>
<dbReference type="SUPFAM" id="SSF53335">
    <property type="entry name" value="S-adenosyl-L-methionine-dependent methyltransferases"/>
    <property type="match status" value="1"/>
</dbReference>
<evidence type="ECO:0000256" key="1">
    <source>
        <dbReference type="ARBA" id="ARBA00022603"/>
    </source>
</evidence>
<dbReference type="PANTHER" id="PTHR13090:SF1">
    <property type="entry name" value="ARGININE-HYDROXYLASE NDUFAF5, MITOCHONDRIAL"/>
    <property type="match status" value="1"/>
</dbReference>
<keyword evidence="1" id="KW-0489">Methyltransferase</keyword>
<organism evidence="3 4">
    <name type="scientific">Candida boidinii</name>
    <name type="common">Yeast</name>
    <dbReference type="NCBI Taxonomy" id="5477"/>
    <lineage>
        <taxon>Eukaryota</taxon>
        <taxon>Fungi</taxon>
        <taxon>Dikarya</taxon>
        <taxon>Ascomycota</taxon>
        <taxon>Saccharomycotina</taxon>
        <taxon>Pichiomycetes</taxon>
        <taxon>Pichiales</taxon>
        <taxon>Pichiaceae</taxon>
        <taxon>Ogataea</taxon>
        <taxon>Ogataea/Candida clade</taxon>
    </lineage>
</organism>
<accession>A0A9W6SW20</accession>
<evidence type="ECO:0000256" key="2">
    <source>
        <dbReference type="ARBA" id="ARBA00022679"/>
    </source>
</evidence>
<name>A0A9W6SW20_CANBO</name>
<dbReference type="GO" id="GO:0005739">
    <property type="term" value="C:mitochondrion"/>
    <property type="evidence" value="ECO:0007669"/>
    <property type="project" value="TreeGrafter"/>
</dbReference>
<evidence type="ECO:0000313" key="3">
    <source>
        <dbReference type="EMBL" id="GME68229.1"/>
    </source>
</evidence>
<dbReference type="GO" id="GO:0032259">
    <property type="term" value="P:methylation"/>
    <property type="evidence" value="ECO:0007669"/>
    <property type="project" value="UniProtKB-KW"/>
</dbReference>
<evidence type="ECO:0000313" key="4">
    <source>
        <dbReference type="Proteomes" id="UP001165120"/>
    </source>
</evidence>
<gene>
    <name evidence="3" type="ORF">Cboi02_000149500</name>
</gene>
<proteinExistence type="predicted"/>
<dbReference type="Proteomes" id="UP001165120">
    <property type="component" value="Unassembled WGS sequence"/>
</dbReference>
<dbReference type="InterPro" id="IPR050602">
    <property type="entry name" value="Malonyl-ACP_OMT"/>
</dbReference>
<sequence>MLLRTKYQPTQGNILKHFKSVSLFSTTTSTQSGNFQVFNRDIKLKQRERAALDDESKYVEYIRDEVARRTIERLAFVKKDFPNFLDFGSHSGNFERLLCENKEGEDPKWTEDKNLVKGRIGKICMVDSSKNMLFKNDQLPFNKELDIERVVADEEAYNHAVLTKPENFDCVVSNLSLHWINDLPNTFKNIFNSLKPNGVFMGSMFGGDTLFELRTSLQLAEMERYGGLAPRVSPFVGSSDVGSLMQKAGFQMLTVDVEEIVVGYPSLIALLRDLQLMGEGNSILSTPPAMTKDLLLAAEPIYRAMHGDPNDGSLPATFRFVFMIGWRPGQDFPQPLKRGSGKMSLKDALDKNGHITGTTTLTEDK</sequence>
<dbReference type="EMBL" id="BSXN01000359">
    <property type="protein sequence ID" value="GME68229.1"/>
    <property type="molecule type" value="Genomic_DNA"/>
</dbReference>
<dbReference type="PANTHER" id="PTHR13090">
    <property type="entry name" value="ARGININE-HYDROXYLASE NDUFAF5, MITOCHONDRIAL"/>
    <property type="match status" value="1"/>
</dbReference>
<keyword evidence="2" id="KW-0808">Transferase</keyword>
<dbReference type="Pfam" id="PF13489">
    <property type="entry name" value="Methyltransf_23"/>
    <property type="match status" value="1"/>
</dbReference>
<dbReference type="GO" id="GO:0032981">
    <property type="term" value="P:mitochondrial respiratory chain complex I assembly"/>
    <property type="evidence" value="ECO:0007669"/>
    <property type="project" value="TreeGrafter"/>
</dbReference>
<dbReference type="AlphaFoldDB" id="A0A9W6SW20"/>
<dbReference type="CDD" id="cd02440">
    <property type="entry name" value="AdoMet_MTases"/>
    <property type="match status" value="1"/>
</dbReference>